<dbReference type="Proteomes" id="UP001064048">
    <property type="component" value="Chromosome 8"/>
</dbReference>
<comment type="caution">
    <text evidence="1">The sequence shown here is derived from an EMBL/GenBank/DDBJ whole genome shotgun (WGS) entry which is preliminary data.</text>
</comment>
<protein>
    <submittedName>
        <fullName evidence="1">Uncharacterized protein</fullName>
    </submittedName>
</protein>
<name>A0ACC0JR66_CHOFU</name>
<gene>
    <name evidence="1" type="ORF">MSG28_005335</name>
</gene>
<dbReference type="EMBL" id="CM046108">
    <property type="protein sequence ID" value="KAI8426534.1"/>
    <property type="molecule type" value="Genomic_DNA"/>
</dbReference>
<keyword evidence="2" id="KW-1185">Reference proteome</keyword>
<accession>A0ACC0JR66</accession>
<evidence type="ECO:0000313" key="1">
    <source>
        <dbReference type="EMBL" id="KAI8426534.1"/>
    </source>
</evidence>
<sequence>MEKGLVKELLDFHDTYNKQRLKNGTSSSDPIRVNKAFFTVPALLVDTANSPQFYSPFCRTRDGSRRSLGFKEFHKYLIMGEEQRQTEEGQKLLHECIEAMKLGTKRSIKIVYQEGKERKVPAIYELDATDLSEWDTQVKGKAIHIIQSYLNQDPCPFYLARSRPKEDEAKPNPFGKHHCEVCQKIIIGDNEMKIHLNSNKHKKTLQRRKLEENTETIHRSKDN</sequence>
<reference evidence="1 2" key="1">
    <citation type="journal article" date="2022" name="Genome Biol. Evol.">
        <title>The Spruce Budworm Genome: Reconstructing the Evolutionary History of Antifreeze Proteins.</title>
        <authorList>
            <person name="Beliveau C."/>
            <person name="Gagne P."/>
            <person name="Picq S."/>
            <person name="Vernygora O."/>
            <person name="Keeling C.I."/>
            <person name="Pinkney K."/>
            <person name="Doucet D."/>
            <person name="Wen F."/>
            <person name="Johnston J.S."/>
            <person name="Maaroufi H."/>
            <person name="Boyle B."/>
            <person name="Laroche J."/>
            <person name="Dewar K."/>
            <person name="Juretic N."/>
            <person name="Blackburn G."/>
            <person name="Nisole A."/>
            <person name="Brunet B."/>
            <person name="Brandao M."/>
            <person name="Lumley L."/>
            <person name="Duan J."/>
            <person name="Quan G."/>
            <person name="Lucarotti C.J."/>
            <person name="Roe A.D."/>
            <person name="Sperling F.A.H."/>
            <person name="Levesque R.C."/>
            <person name="Cusson M."/>
        </authorList>
    </citation>
    <scope>NUCLEOTIDE SEQUENCE [LARGE SCALE GENOMIC DNA]</scope>
    <source>
        <strain evidence="1">Glfc:IPQL:Cfum</strain>
    </source>
</reference>
<organism evidence="1 2">
    <name type="scientific">Choristoneura fumiferana</name>
    <name type="common">Spruce budworm moth</name>
    <name type="synonym">Archips fumiferana</name>
    <dbReference type="NCBI Taxonomy" id="7141"/>
    <lineage>
        <taxon>Eukaryota</taxon>
        <taxon>Metazoa</taxon>
        <taxon>Ecdysozoa</taxon>
        <taxon>Arthropoda</taxon>
        <taxon>Hexapoda</taxon>
        <taxon>Insecta</taxon>
        <taxon>Pterygota</taxon>
        <taxon>Neoptera</taxon>
        <taxon>Endopterygota</taxon>
        <taxon>Lepidoptera</taxon>
        <taxon>Glossata</taxon>
        <taxon>Ditrysia</taxon>
        <taxon>Tortricoidea</taxon>
        <taxon>Tortricidae</taxon>
        <taxon>Tortricinae</taxon>
        <taxon>Choristoneura</taxon>
    </lineage>
</organism>
<evidence type="ECO:0000313" key="2">
    <source>
        <dbReference type="Proteomes" id="UP001064048"/>
    </source>
</evidence>
<proteinExistence type="predicted"/>